<dbReference type="GO" id="GO:0016758">
    <property type="term" value="F:hexosyltransferase activity"/>
    <property type="evidence" value="ECO:0007669"/>
    <property type="project" value="UniProtKB-ARBA"/>
</dbReference>
<keyword evidence="2" id="KW-0808">Transferase</keyword>
<dbReference type="Gene3D" id="3.40.50.2000">
    <property type="entry name" value="Glycogen Phosphorylase B"/>
    <property type="match status" value="2"/>
</dbReference>
<comment type="caution">
    <text evidence="4">The sequence shown here is derived from an EMBL/GenBank/DDBJ whole genome shotgun (WGS) entry which is preliminary data.</text>
</comment>
<evidence type="ECO:0000256" key="2">
    <source>
        <dbReference type="ARBA" id="ARBA00022679"/>
    </source>
</evidence>
<gene>
    <name evidence="4" type="ORF">CRP01_01470</name>
</gene>
<proteinExistence type="predicted"/>
<organism evidence="4 5">
    <name type="scientific">Flavilitoribacter nigricans (strain ATCC 23147 / DSM 23189 / NBRC 102662 / NCIMB 1420 / SS-2)</name>
    <name type="common">Lewinella nigricans</name>
    <dbReference type="NCBI Taxonomy" id="1122177"/>
    <lineage>
        <taxon>Bacteria</taxon>
        <taxon>Pseudomonadati</taxon>
        <taxon>Bacteroidota</taxon>
        <taxon>Saprospiria</taxon>
        <taxon>Saprospirales</taxon>
        <taxon>Lewinellaceae</taxon>
        <taxon>Flavilitoribacter</taxon>
    </lineage>
</organism>
<dbReference type="InterPro" id="IPR010610">
    <property type="entry name" value="EryCIII-like_C"/>
</dbReference>
<evidence type="ECO:0000256" key="1">
    <source>
        <dbReference type="ARBA" id="ARBA00022676"/>
    </source>
</evidence>
<dbReference type="InterPro" id="IPR002213">
    <property type="entry name" value="UDP_glucos_trans"/>
</dbReference>
<name>A0A2D0NK69_FLAN2</name>
<dbReference type="PANTHER" id="PTHR48043:SF145">
    <property type="entry name" value="FI06409P-RELATED"/>
    <property type="match status" value="1"/>
</dbReference>
<dbReference type="OrthoDB" id="9805366at2"/>
<evidence type="ECO:0000313" key="5">
    <source>
        <dbReference type="Proteomes" id="UP000223913"/>
    </source>
</evidence>
<keyword evidence="1" id="KW-0328">Glycosyltransferase</keyword>
<dbReference type="Pfam" id="PF06722">
    <property type="entry name" value="EryCIII-like_C"/>
    <property type="match status" value="1"/>
</dbReference>
<dbReference type="RefSeq" id="WP_099148199.1">
    <property type="nucleotide sequence ID" value="NZ_PDUD01000001.1"/>
</dbReference>
<evidence type="ECO:0000313" key="4">
    <source>
        <dbReference type="EMBL" id="PHN08609.1"/>
    </source>
</evidence>
<dbReference type="InterPro" id="IPR050271">
    <property type="entry name" value="UDP-glycosyltransferase"/>
</dbReference>
<protein>
    <recommendedName>
        <fullName evidence="3">Erythromycin biosynthesis protein CIII-like C-terminal domain-containing protein</fullName>
    </recommendedName>
</protein>
<sequence length="447" mass="51843">MARIVCITTGLSGILHASFELVARLKASGHELTYACPRDVREKVVAQGIPYIQLPEIRLDTEPASPKFRGPLRKPARWWHKVRNAGDRRQQAAEGMSMEAIQAAIRSLPAELLIIDVELHEYIFAAYANQKRFVLLSQWFSLWESRDLPYLLHDIIPGEGFRGRSDYIAFSWWRVRLQRHWMFAKKKWMSLGTDRRSMLLQWADKLGFPRDLIRENYWPGPFSYRQLPVMSMTAWEMEFPHEKRQQLYYVGPMVFTDRRDIGVDQEEERRLARVLARPGRLIYCSVSSLKAGDRQFLTKVCAAAAMEPEWNLILGLGGRLNPEELGRLPDNVHAFGWVPQLRVLARADCSINHGGIHTINECIHFCVPMLVYSGKRSDQNGCAARVAYHEMGLIGDKDQDSPEAIHRKIRRVLSEDRYRRRMRELHESYLAYKAEGRLEKVVDKMLV</sequence>
<dbReference type="PANTHER" id="PTHR48043">
    <property type="entry name" value="EG:EG0003.4 PROTEIN-RELATED"/>
    <property type="match status" value="1"/>
</dbReference>
<accession>A0A2D0NK69</accession>
<evidence type="ECO:0000259" key="3">
    <source>
        <dbReference type="Pfam" id="PF06722"/>
    </source>
</evidence>
<dbReference type="SUPFAM" id="SSF53756">
    <property type="entry name" value="UDP-Glycosyltransferase/glycogen phosphorylase"/>
    <property type="match status" value="1"/>
</dbReference>
<dbReference type="GO" id="GO:0008194">
    <property type="term" value="F:UDP-glycosyltransferase activity"/>
    <property type="evidence" value="ECO:0007669"/>
    <property type="project" value="InterPro"/>
</dbReference>
<reference evidence="4 5" key="1">
    <citation type="submission" date="2017-10" db="EMBL/GenBank/DDBJ databases">
        <title>The draft genome sequence of Lewinella nigricans NBRC 102662.</title>
        <authorList>
            <person name="Wang K."/>
        </authorList>
    </citation>
    <scope>NUCLEOTIDE SEQUENCE [LARGE SCALE GENOMIC DNA]</scope>
    <source>
        <strain evidence="4 5">NBRC 102662</strain>
    </source>
</reference>
<dbReference type="CDD" id="cd03784">
    <property type="entry name" value="GT1_Gtf-like"/>
    <property type="match status" value="1"/>
</dbReference>
<dbReference type="EMBL" id="PDUD01000001">
    <property type="protein sequence ID" value="PHN08609.1"/>
    <property type="molecule type" value="Genomic_DNA"/>
</dbReference>
<keyword evidence="5" id="KW-1185">Reference proteome</keyword>
<dbReference type="AlphaFoldDB" id="A0A2D0NK69"/>
<feature type="domain" description="Erythromycin biosynthesis protein CIII-like C-terminal" evidence="3">
    <location>
        <begin position="323"/>
        <end position="431"/>
    </location>
</feature>
<dbReference type="Proteomes" id="UP000223913">
    <property type="component" value="Unassembled WGS sequence"/>
</dbReference>